<reference evidence="5" key="1">
    <citation type="submission" date="2019-02" db="EMBL/GenBank/DDBJ databases">
        <title>Draft genome of the type strain Pelomonas aquatica CCUG 52575T.</title>
        <authorList>
            <person name="Gomila M."/>
            <person name="Lalucat J."/>
        </authorList>
    </citation>
    <scope>NUCLEOTIDE SEQUENCE</scope>
    <source>
        <strain evidence="5">CCUG 52575</strain>
    </source>
</reference>
<dbReference type="InterPro" id="IPR029016">
    <property type="entry name" value="GAF-like_dom_sf"/>
</dbReference>
<comment type="catalytic activity">
    <reaction evidence="1">
        <text>ATP + protein L-histidine = ADP + protein N-phospho-L-histidine.</text>
        <dbReference type="EC" id="2.7.13.3"/>
    </reaction>
</comment>
<dbReference type="Pfam" id="PF02518">
    <property type="entry name" value="HATPase_c"/>
    <property type="match status" value="1"/>
</dbReference>
<dbReference type="Pfam" id="PF01590">
    <property type="entry name" value="GAF"/>
    <property type="match status" value="1"/>
</dbReference>
<dbReference type="EMBL" id="SGUG01000012">
    <property type="protein sequence ID" value="MDG0862772.1"/>
    <property type="molecule type" value="Genomic_DNA"/>
</dbReference>
<dbReference type="EC" id="2.7.13.3" evidence="2"/>
<evidence type="ECO:0000313" key="5">
    <source>
        <dbReference type="EMBL" id="MDG0862772.1"/>
    </source>
</evidence>
<dbReference type="CDD" id="cd00082">
    <property type="entry name" value="HisKA"/>
    <property type="match status" value="1"/>
</dbReference>
<evidence type="ECO:0000256" key="3">
    <source>
        <dbReference type="ARBA" id="ARBA00022553"/>
    </source>
</evidence>
<sequence>MNDSPQVAMLSLRAVPGLPIVAAASSLNRVLGHAPLELRGRGFASLCPAQQPDGRDSAQTLARLFDEVLSGGSRSLAWTFLTHDGVARPHGLHLTRMERDGEPLVAACLVDLSRLKFIEAMSAAENELLQMVATGRPLATVLARLTALIEAQFDGLFCTVLLLDLDGRHIRLGAGPRMPADYMKALDGYEIGPTMGSCGTAMHDDRTVIVTDIETDPLWAPYKALALPYGFRACWSEPIHAAGQGVIGSFAMYYRECRAPGEQELTALRTASHLAGIAIDQDRREQERLREAQWLEEQVEKRTAELLAAQDELVNSRKLAALGQMLSGISHEMNTPLGNALLAADVLRSQGRVLADKLAGNAPLKRKELADLLGQTSGAAELVQQNVDRALRLINRFKQLTEDSGRAMRSRFLLRDAVQQAWARVRARLRVRHVQLVCDLPEDLALDGYPEVLHQVLEQLIENACLHAFRGSAGQIRIGSAPGPTNRLVLEVRDNGAGMPRADVERAFEPFFTTAFGQGGSIQLDSQPGKGTTVRLELPPLNTLRLAA</sequence>
<evidence type="ECO:0000256" key="2">
    <source>
        <dbReference type="ARBA" id="ARBA00012438"/>
    </source>
</evidence>
<dbReference type="SUPFAM" id="SSF55781">
    <property type="entry name" value="GAF domain-like"/>
    <property type="match status" value="1"/>
</dbReference>
<dbReference type="PRINTS" id="PR00344">
    <property type="entry name" value="BCTRLSENSOR"/>
</dbReference>
<dbReference type="InterPro" id="IPR003018">
    <property type="entry name" value="GAF"/>
</dbReference>
<name>A0A9X4LHX6_9BURK</name>
<dbReference type="PROSITE" id="PS50109">
    <property type="entry name" value="HIS_KIN"/>
    <property type="match status" value="1"/>
</dbReference>
<comment type="caution">
    <text evidence="5">The sequence shown here is derived from an EMBL/GenBank/DDBJ whole genome shotgun (WGS) entry which is preliminary data.</text>
</comment>
<dbReference type="Proteomes" id="UP001152766">
    <property type="component" value="Unassembled WGS sequence"/>
</dbReference>
<dbReference type="Gene3D" id="3.30.450.20">
    <property type="entry name" value="PAS domain"/>
    <property type="match status" value="1"/>
</dbReference>
<dbReference type="InterPro" id="IPR036097">
    <property type="entry name" value="HisK_dim/P_sf"/>
</dbReference>
<dbReference type="SUPFAM" id="SSF55874">
    <property type="entry name" value="ATPase domain of HSP90 chaperone/DNA topoisomerase II/histidine kinase"/>
    <property type="match status" value="1"/>
</dbReference>
<dbReference type="Gene3D" id="1.10.287.130">
    <property type="match status" value="1"/>
</dbReference>
<keyword evidence="5" id="KW-0808">Transferase</keyword>
<dbReference type="SMART" id="SM00388">
    <property type="entry name" value="HisKA"/>
    <property type="match status" value="1"/>
</dbReference>
<keyword evidence="6" id="KW-1185">Reference proteome</keyword>
<dbReference type="SMART" id="SM00065">
    <property type="entry name" value="GAF"/>
    <property type="match status" value="1"/>
</dbReference>
<dbReference type="AlphaFoldDB" id="A0A9X4LHX6"/>
<accession>A0A9X4LHX6</accession>
<dbReference type="Gene3D" id="3.30.565.10">
    <property type="entry name" value="Histidine kinase-like ATPase, C-terminal domain"/>
    <property type="match status" value="1"/>
</dbReference>
<dbReference type="SUPFAM" id="SSF47384">
    <property type="entry name" value="Homodimeric domain of signal transducing histidine kinase"/>
    <property type="match status" value="1"/>
</dbReference>
<dbReference type="InterPro" id="IPR005467">
    <property type="entry name" value="His_kinase_dom"/>
</dbReference>
<dbReference type="CDD" id="cd00075">
    <property type="entry name" value="HATPase"/>
    <property type="match status" value="1"/>
</dbReference>
<dbReference type="GO" id="GO:0000155">
    <property type="term" value="F:phosphorelay sensor kinase activity"/>
    <property type="evidence" value="ECO:0007669"/>
    <property type="project" value="InterPro"/>
</dbReference>
<keyword evidence="5" id="KW-0418">Kinase</keyword>
<dbReference type="SMART" id="SM00387">
    <property type="entry name" value="HATPase_c"/>
    <property type="match status" value="1"/>
</dbReference>
<evidence type="ECO:0000313" key="6">
    <source>
        <dbReference type="Proteomes" id="UP001152766"/>
    </source>
</evidence>
<dbReference type="Pfam" id="PF00512">
    <property type="entry name" value="HisKA"/>
    <property type="match status" value="1"/>
</dbReference>
<gene>
    <name evidence="5" type="ORF">EXJ73_09860</name>
</gene>
<dbReference type="PANTHER" id="PTHR43065">
    <property type="entry name" value="SENSOR HISTIDINE KINASE"/>
    <property type="match status" value="1"/>
</dbReference>
<dbReference type="InterPro" id="IPR004358">
    <property type="entry name" value="Sig_transdc_His_kin-like_C"/>
</dbReference>
<dbReference type="RefSeq" id="WP_268146868.1">
    <property type="nucleotide sequence ID" value="NZ_JAPPUW010000001.1"/>
</dbReference>
<protein>
    <recommendedName>
        <fullName evidence="2">histidine kinase</fullName>
        <ecNumber evidence="2">2.7.13.3</ecNumber>
    </recommendedName>
</protein>
<dbReference type="InterPro" id="IPR036890">
    <property type="entry name" value="HATPase_C_sf"/>
</dbReference>
<dbReference type="InterPro" id="IPR003661">
    <property type="entry name" value="HisK_dim/P_dom"/>
</dbReference>
<evidence type="ECO:0000259" key="4">
    <source>
        <dbReference type="PROSITE" id="PS50109"/>
    </source>
</evidence>
<feature type="domain" description="Histidine kinase" evidence="4">
    <location>
        <begin position="328"/>
        <end position="542"/>
    </location>
</feature>
<dbReference type="PANTHER" id="PTHR43065:SF42">
    <property type="entry name" value="TWO-COMPONENT SENSOR PPRA"/>
    <property type="match status" value="1"/>
</dbReference>
<dbReference type="InterPro" id="IPR003594">
    <property type="entry name" value="HATPase_dom"/>
</dbReference>
<proteinExistence type="predicted"/>
<organism evidence="5 6">
    <name type="scientific">Pelomonas aquatica</name>
    <dbReference type="NCBI Taxonomy" id="431058"/>
    <lineage>
        <taxon>Bacteria</taxon>
        <taxon>Pseudomonadati</taxon>
        <taxon>Pseudomonadota</taxon>
        <taxon>Betaproteobacteria</taxon>
        <taxon>Burkholderiales</taxon>
        <taxon>Sphaerotilaceae</taxon>
        <taxon>Roseateles</taxon>
    </lineage>
</organism>
<evidence type="ECO:0000256" key="1">
    <source>
        <dbReference type="ARBA" id="ARBA00000085"/>
    </source>
</evidence>
<dbReference type="Gene3D" id="3.30.450.40">
    <property type="match status" value="1"/>
</dbReference>
<keyword evidence="3" id="KW-0597">Phosphoprotein</keyword>